<keyword evidence="3" id="KW-1185">Reference proteome</keyword>
<dbReference type="InterPro" id="IPR000073">
    <property type="entry name" value="AB_hydrolase_1"/>
</dbReference>
<dbReference type="SUPFAM" id="SSF53474">
    <property type="entry name" value="alpha/beta-Hydrolases"/>
    <property type="match status" value="1"/>
</dbReference>
<dbReference type="EMBL" id="BPQG01000006">
    <property type="protein sequence ID" value="GJD42823.1"/>
    <property type="molecule type" value="Genomic_DNA"/>
</dbReference>
<accession>A0ABQ4QCC6</accession>
<dbReference type="Gene3D" id="3.40.50.1820">
    <property type="entry name" value="alpha/beta hydrolase"/>
    <property type="match status" value="1"/>
</dbReference>
<sequence length="300" mass="31491">MAALLLDASGPPGPAAVTERIVRRKVVDLPGGRTIAYAETGTGPDLVAIHGTLMTLEDMWFGPVPALARHFRVVAVDRPGHGDSARVRGADASPWRQAELIHAAVQALGLHRPVILGHSYGGAVALAYGMLYPDSVAGIVALAPVCFPELRLEQVLFGPRAAPVSGPMLSDALGASADPTLLPLLWNAMFLPQTMPRAFAEAFPFGFAGRPGQIVAEAEDALSLWAALSRSAAAYATCRVPVRILAGDADIVVNPMMHGALAARMIPGARFERLAGIGHMLHHIRGDAVVEAARALLPQT</sequence>
<evidence type="ECO:0000313" key="3">
    <source>
        <dbReference type="Proteomes" id="UP001055117"/>
    </source>
</evidence>
<gene>
    <name evidence="2" type="ORF">AFCDBAGC_0664</name>
</gene>
<organism evidence="2 3">
    <name type="scientific">Methylobacterium cerastii</name>
    <dbReference type="NCBI Taxonomy" id="932741"/>
    <lineage>
        <taxon>Bacteria</taxon>
        <taxon>Pseudomonadati</taxon>
        <taxon>Pseudomonadota</taxon>
        <taxon>Alphaproteobacteria</taxon>
        <taxon>Hyphomicrobiales</taxon>
        <taxon>Methylobacteriaceae</taxon>
        <taxon>Methylobacterium</taxon>
    </lineage>
</organism>
<dbReference type="PANTHER" id="PTHR43798">
    <property type="entry name" value="MONOACYLGLYCEROL LIPASE"/>
    <property type="match status" value="1"/>
</dbReference>
<evidence type="ECO:0000313" key="2">
    <source>
        <dbReference type="EMBL" id="GJD42823.1"/>
    </source>
</evidence>
<protein>
    <recommendedName>
        <fullName evidence="1">AB hydrolase-1 domain-containing protein</fullName>
    </recommendedName>
</protein>
<dbReference type="RefSeq" id="WP_147827785.1">
    <property type="nucleotide sequence ID" value="NZ_BPQG01000006.1"/>
</dbReference>
<evidence type="ECO:0000259" key="1">
    <source>
        <dbReference type="Pfam" id="PF00561"/>
    </source>
</evidence>
<proteinExistence type="predicted"/>
<comment type="caution">
    <text evidence="2">The sequence shown here is derived from an EMBL/GenBank/DDBJ whole genome shotgun (WGS) entry which is preliminary data.</text>
</comment>
<dbReference type="Proteomes" id="UP001055117">
    <property type="component" value="Unassembled WGS sequence"/>
</dbReference>
<dbReference type="PRINTS" id="PR00111">
    <property type="entry name" value="ABHYDROLASE"/>
</dbReference>
<name>A0ABQ4QCC6_9HYPH</name>
<dbReference type="Pfam" id="PF00561">
    <property type="entry name" value="Abhydrolase_1"/>
    <property type="match status" value="1"/>
</dbReference>
<dbReference type="PRINTS" id="PR00412">
    <property type="entry name" value="EPOXHYDRLASE"/>
</dbReference>
<dbReference type="InterPro" id="IPR029058">
    <property type="entry name" value="AB_hydrolase_fold"/>
</dbReference>
<feature type="domain" description="AB hydrolase-1" evidence="1">
    <location>
        <begin position="46"/>
        <end position="283"/>
    </location>
</feature>
<dbReference type="InterPro" id="IPR000639">
    <property type="entry name" value="Epox_hydrolase-like"/>
</dbReference>
<dbReference type="InterPro" id="IPR050266">
    <property type="entry name" value="AB_hydrolase_sf"/>
</dbReference>
<reference evidence="2 3" key="1">
    <citation type="journal article" date="2021" name="Front. Microbiol.">
        <title>Comprehensive Comparative Genomics and Phenotyping of Methylobacterium Species.</title>
        <authorList>
            <person name="Alessa O."/>
            <person name="Ogura Y."/>
            <person name="Fujitani Y."/>
            <person name="Takami H."/>
            <person name="Hayashi T."/>
            <person name="Sahin N."/>
            <person name="Tani A."/>
        </authorList>
    </citation>
    <scope>NUCLEOTIDE SEQUENCE [LARGE SCALE GENOMIC DNA]</scope>
    <source>
        <strain evidence="2 3">DSM 23679</strain>
    </source>
</reference>